<dbReference type="InterPro" id="IPR037294">
    <property type="entry name" value="ABC_BtuC-like"/>
</dbReference>
<feature type="transmembrane region" description="Helical" evidence="8">
    <location>
        <begin position="116"/>
        <end position="135"/>
    </location>
</feature>
<evidence type="ECO:0000256" key="4">
    <source>
        <dbReference type="ARBA" id="ARBA00022475"/>
    </source>
</evidence>
<reference evidence="10" key="1">
    <citation type="journal article" date="2019" name="Int. J. Syst. Evol. Microbiol.">
        <title>The Global Catalogue of Microorganisms (GCM) 10K type strain sequencing project: providing services to taxonomists for standard genome sequencing and annotation.</title>
        <authorList>
            <consortium name="The Broad Institute Genomics Platform"/>
            <consortium name="The Broad Institute Genome Sequencing Center for Infectious Disease"/>
            <person name="Wu L."/>
            <person name="Ma J."/>
        </authorList>
    </citation>
    <scope>NUCLEOTIDE SEQUENCE [LARGE SCALE GENOMIC DNA]</scope>
    <source>
        <strain evidence="10">JCM 16923</strain>
    </source>
</reference>
<evidence type="ECO:0000256" key="2">
    <source>
        <dbReference type="ARBA" id="ARBA00007935"/>
    </source>
</evidence>
<gene>
    <name evidence="9" type="primary">fepD_2</name>
    <name evidence="9" type="ORF">GCM10022231_14090</name>
</gene>
<evidence type="ECO:0000256" key="1">
    <source>
        <dbReference type="ARBA" id="ARBA00004651"/>
    </source>
</evidence>
<organism evidence="9 10">
    <name type="scientific">Gordonia caeni</name>
    <dbReference type="NCBI Taxonomy" id="1007097"/>
    <lineage>
        <taxon>Bacteria</taxon>
        <taxon>Bacillati</taxon>
        <taxon>Actinomycetota</taxon>
        <taxon>Actinomycetes</taxon>
        <taxon>Mycobacteriales</taxon>
        <taxon>Gordoniaceae</taxon>
        <taxon>Gordonia</taxon>
    </lineage>
</organism>
<feature type="transmembrane region" description="Helical" evidence="8">
    <location>
        <begin position="188"/>
        <end position="208"/>
    </location>
</feature>
<dbReference type="InterPro" id="IPR000522">
    <property type="entry name" value="ABC_transptr_permease_BtuC"/>
</dbReference>
<comment type="subcellular location">
    <subcellularLocation>
        <location evidence="1">Cell membrane</location>
        <topology evidence="1">Multi-pass membrane protein</topology>
    </subcellularLocation>
</comment>
<accession>A0ABP7NY49</accession>
<dbReference type="Pfam" id="PF01032">
    <property type="entry name" value="FecCD"/>
    <property type="match status" value="1"/>
</dbReference>
<evidence type="ECO:0000256" key="7">
    <source>
        <dbReference type="ARBA" id="ARBA00023136"/>
    </source>
</evidence>
<keyword evidence="4" id="KW-1003">Cell membrane</keyword>
<feature type="transmembrane region" description="Helical" evidence="8">
    <location>
        <begin position="238"/>
        <end position="264"/>
    </location>
</feature>
<dbReference type="CDD" id="cd06550">
    <property type="entry name" value="TM_ABC_iron-siderophores_like"/>
    <property type="match status" value="1"/>
</dbReference>
<dbReference type="Proteomes" id="UP001418444">
    <property type="component" value="Unassembled WGS sequence"/>
</dbReference>
<feature type="transmembrane region" description="Helical" evidence="8">
    <location>
        <begin position="147"/>
        <end position="168"/>
    </location>
</feature>
<evidence type="ECO:0000256" key="6">
    <source>
        <dbReference type="ARBA" id="ARBA00022989"/>
    </source>
</evidence>
<dbReference type="Gene3D" id="1.10.3470.10">
    <property type="entry name" value="ABC transporter involved in vitamin B12 uptake, BtuC"/>
    <property type="match status" value="1"/>
</dbReference>
<name>A0ABP7NY49_9ACTN</name>
<keyword evidence="6 8" id="KW-1133">Transmembrane helix</keyword>
<comment type="caution">
    <text evidence="9">The sequence shown here is derived from an EMBL/GenBank/DDBJ whole genome shotgun (WGS) entry which is preliminary data.</text>
</comment>
<feature type="transmembrane region" description="Helical" evidence="8">
    <location>
        <begin position="92"/>
        <end position="110"/>
    </location>
</feature>
<comment type="similarity">
    <text evidence="2">Belongs to the binding-protein-dependent transport system permease family. FecCD subfamily.</text>
</comment>
<keyword evidence="3" id="KW-0813">Transport</keyword>
<dbReference type="EMBL" id="BAAAZW010000004">
    <property type="protein sequence ID" value="GAA3956472.1"/>
    <property type="molecule type" value="Genomic_DNA"/>
</dbReference>
<evidence type="ECO:0000313" key="9">
    <source>
        <dbReference type="EMBL" id="GAA3956472.1"/>
    </source>
</evidence>
<dbReference type="SUPFAM" id="SSF81345">
    <property type="entry name" value="ABC transporter involved in vitamin B12 uptake, BtuC"/>
    <property type="match status" value="1"/>
</dbReference>
<protein>
    <submittedName>
        <fullName evidence="9">Fe(3+)-siderophore ABC transporter permease</fullName>
    </submittedName>
</protein>
<dbReference type="PANTHER" id="PTHR30472:SF1">
    <property type="entry name" value="FE(3+) DICITRATE TRANSPORT SYSTEM PERMEASE PROTEIN FECC-RELATED"/>
    <property type="match status" value="1"/>
</dbReference>
<keyword evidence="10" id="KW-1185">Reference proteome</keyword>
<keyword evidence="5 8" id="KW-0812">Transmembrane</keyword>
<feature type="transmembrane region" description="Helical" evidence="8">
    <location>
        <begin position="305"/>
        <end position="323"/>
    </location>
</feature>
<dbReference type="RefSeq" id="WP_344782077.1">
    <property type="nucleotide sequence ID" value="NZ_BAAAZW010000004.1"/>
</dbReference>
<evidence type="ECO:0000256" key="5">
    <source>
        <dbReference type="ARBA" id="ARBA00022692"/>
    </source>
</evidence>
<feature type="transmembrane region" description="Helical" evidence="8">
    <location>
        <begin position="276"/>
        <end position="299"/>
    </location>
</feature>
<proteinExistence type="inferred from homology"/>
<sequence length="330" mass="33661">MIVRRLAWFTAACALLVVVAAVSIAVGSANLPPSTVWAALTASDGSIDHNTILQLRLPRTVLGLLVGAALGVGGALMQALTRNPLADPGILGVNAGAAVAVALGVAFLGYTRIDQYLWLGFVGAVVGAVLVVAIASKAPGGATPLRLTLVGVAVTAVFNGIAMSLSLVDPERFDRMRFWGVGSIADRPEGTVATIAPFIVVGLVLALASGRALNALALGDELAATVGARVAVIRLSGLLGLVLLCGAATAAAGPIAFVGLMIPHAVRMTVGPDQRWVMAFAVVLGPVLLLTADIVGRLVIWPDELSVGVVTPLVGAPVLIWLVRRLGVRR</sequence>
<evidence type="ECO:0000256" key="3">
    <source>
        <dbReference type="ARBA" id="ARBA00022448"/>
    </source>
</evidence>
<evidence type="ECO:0000313" key="10">
    <source>
        <dbReference type="Proteomes" id="UP001418444"/>
    </source>
</evidence>
<evidence type="ECO:0000256" key="8">
    <source>
        <dbReference type="SAM" id="Phobius"/>
    </source>
</evidence>
<dbReference type="PANTHER" id="PTHR30472">
    <property type="entry name" value="FERRIC ENTEROBACTIN TRANSPORT SYSTEM PERMEASE PROTEIN"/>
    <property type="match status" value="1"/>
</dbReference>
<keyword evidence="7 8" id="KW-0472">Membrane</keyword>